<dbReference type="InterPro" id="IPR032675">
    <property type="entry name" value="LRR_dom_sf"/>
</dbReference>
<evidence type="ECO:0000313" key="2">
    <source>
        <dbReference type="Proteomes" id="UP001293254"/>
    </source>
</evidence>
<accession>A0AAE1XPJ3</accession>
<name>A0AAE1XPJ3_9LAMI</name>
<dbReference type="AlphaFoldDB" id="A0AAE1XPJ3"/>
<dbReference type="Gene3D" id="3.80.10.10">
    <property type="entry name" value="Ribonuclease Inhibitor"/>
    <property type="match status" value="2"/>
</dbReference>
<dbReference type="PANTHER" id="PTHR47186:SF18">
    <property type="entry name" value="RX N-TERMINAL DOMAIN-CONTAINING PROTEIN"/>
    <property type="match status" value="1"/>
</dbReference>
<dbReference type="Proteomes" id="UP001293254">
    <property type="component" value="Unassembled WGS sequence"/>
</dbReference>
<evidence type="ECO:0000313" key="1">
    <source>
        <dbReference type="EMBL" id="KAK4415717.1"/>
    </source>
</evidence>
<gene>
    <name evidence="1" type="ORF">Salat_2679100</name>
</gene>
<organism evidence="1 2">
    <name type="scientific">Sesamum alatum</name>
    <dbReference type="NCBI Taxonomy" id="300844"/>
    <lineage>
        <taxon>Eukaryota</taxon>
        <taxon>Viridiplantae</taxon>
        <taxon>Streptophyta</taxon>
        <taxon>Embryophyta</taxon>
        <taxon>Tracheophyta</taxon>
        <taxon>Spermatophyta</taxon>
        <taxon>Magnoliopsida</taxon>
        <taxon>eudicotyledons</taxon>
        <taxon>Gunneridae</taxon>
        <taxon>Pentapetalae</taxon>
        <taxon>asterids</taxon>
        <taxon>lamiids</taxon>
        <taxon>Lamiales</taxon>
        <taxon>Pedaliaceae</taxon>
        <taxon>Sesamum</taxon>
    </lineage>
</organism>
<dbReference type="PANTHER" id="PTHR47186">
    <property type="entry name" value="LEUCINE-RICH REPEAT-CONTAINING PROTEIN 57"/>
    <property type="match status" value="1"/>
</dbReference>
<protein>
    <submittedName>
        <fullName evidence="1">Uncharacterized protein</fullName>
    </submittedName>
</protein>
<keyword evidence="2" id="KW-1185">Reference proteome</keyword>
<sequence>MNRSVGDARRLDKLIELKLIDCELCTEIPTLGHLPRLKILELVGLKNVYSIGMSFYYPHIGWFDESTSTESAGCSQLQAVVLFGALESFRLHNMPHLVEWTEISTNNATRVVNAFPRLESLDISNCPNLSRAPSHEFPSLKELSISDAEKRSLLLNQICNSIYNLSSLTSLELRRVSDLTHLPEKLFCKEGPPLSSLKIMECSSLTVLELPGDDHARNAGLQHLERLYIIDCRNLTSIIYPVESQSGGLISLRDLRILNCNTLTGIPSTMLESSTSLSAI</sequence>
<reference evidence="1" key="2">
    <citation type="journal article" date="2024" name="Plant">
        <title>Genomic evolution and insights into agronomic trait innovations of Sesamum species.</title>
        <authorList>
            <person name="Miao H."/>
            <person name="Wang L."/>
            <person name="Qu L."/>
            <person name="Liu H."/>
            <person name="Sun Y."/>
            <person name="Le M."/>
            <person name="Wang Q."/>
            <person name="Wei S."/>
            <person name="Zheng Y."/>
            <person name="Lin W."/>
            <person name="Duan Y."/>
            <person name="Cao H."/>
            <person name="Xiong S."/>
            <person name="Wang X."/>
            <person name="Wei L."/>
            <person name="Li C."/>
            <person name="Ma Q."/>
            <person name="Ju M."/>
            <person name="Zhao R."/>
            <person name="Li G."/>
            <person name="Mu C."/>
            <person name="Tian Q."/>
            <person name="Mei H."/>
            <person name="Zhang T."/>
            <person name="Gao T."/>
            <person name="Zhang H."/>
        </authorList>
    </citation>
    <scope>NUCLEOTIDE SEQUENCE</scope>
    <source>
        <strain evidence="1">3651</strain>
    </source>
</reference>
<proteinExistence type="predicted"/>
<comment type="caution">
    <text evidence="1">The sequence shown here is derived from an EMBL/GenBank/DDBJ whole genome shotgun (WGS) entry which is preliminary data.</text>
</comment>
<reference evidence="1" key="1">
    <citation type="submission" date="2020-06" db="EMBL/GenBank/DDBJ databases">
        <authorList>
            <person name="Li T."/>
            <person name="Hu X."/>
            <person name="Zhang T."/>
            <person name="Song X."/>
            <person name="Zhang H."/>
            <person name="Dai N."/>
            <person name="Sheng W."/>
            <person name="Hou X."/>
            <person name="Wei L."/>
        </authorList>
    </citation>
    <scope>NUCLEOTIDE SEQUENCE</scope>
    <source>
        <strain evidence="1">3651</strain>
        <tissue evidence="1">Leaf</tissue>
    </source>
</reference>
<dbReference type="SUPFAM" id="SSF52058">
    <property type="entry name" value="L domain-like"/>
    <property type="match status" value="1"/>
</dbReference>
<dbReference type="EMBL" id="JACGWO010000011">
    <property type="protein sequence ID" value="KAK4415717.1"/>
    <property type="molecule type" value="Genomic_DNA"/>
</dbReference>